<keyword evidence="5 16" id="KW-0963">Cytoplasm</keyword>
<keyword evidence="6 16" id="KW-0808">Transferase</keyword>
<dbReference type="SUPFAM" id="SSF100879">
    <property type="entry name" value="Lesion bypass DNA polymerase (Y-family), little finger domain"/>
    <property type="match status" value="1"/>
</dbReference>
<dbReference type="Pfam" id="PF00817">
    <property type="entry name" value="IMS"/>
    <property type="match status" value="1"/>
</dbReference>
<dbReference type="GO" id="GO:0000287">
    <property type="term" value="F:magnesium ion binding"/>
    <property type="evidence" value="ECO:0007669"/>
    <property type="project" value="UniProtKB-UniRule"/>
</dbReference>
<evidence type="ECO:0000256" key="8">
    <source>
        <dbReference type="ARBA" id="ARBA00022705"/>
    </source>
</evidence>
<evidence type="ECO:0000256" key="9">
    <source>
        <dbReference type="ARBA" id="ARBA00022723"/>
    </source>
</evidence>
<evidence type="ECO:0000256" key="6">
    <source>
        <dbReference type="ARBA" id="ARBA00022679"/>
    </source>
</evidence>
<evidence type="ECO:0000313" key="18">
    <source>
        <dbReference type="EMBL" id="SMF28614.1"/>
    </source>
</evidence>
<dbReference type="HAMAP" id="MF_01113">
    <property type="entry name" value="DNApol_IV"/>
    <property type="match status" value="1"/>
</dbReference>
<dbReference type="Gene3D" id="1.10.150.20">
    <property type="entry name" value="5' to 3' exonuclease, C-terminal subdomain"/>
    <property type="match status" value="1"/>
</dbReference>
<comment type="catalytic activity">
    <reaction evidence="15 16">
        <text>DNA(n) + a 2'-deoxyribonucleoside 5'-triphosphate = DNA(n+1) + diphosphate</text>
        <dbReference type="Rhea" id="RHEA:22508"/>
        <dbReference type="Rhea" id="RHEA-COMP:17339"/>
        <dbReference type="Rhea" id="RHEA-COMP:17340"/>
        <dbReference type="ChEBI" id="CHEBI:33019"/>
        <dbReference type="ChEBI" id="CHEBI:61560"/>
        <dbReference type="ChEBI" id="CHEBI:173112"/>
        <dbReference type="EC" id="2.7.7.7"/>
    </reaction>
</comment>
<dbReference type="SUPFAM" id="SSF56672">
    <property type="entry name" value="DNA/RNA polymerases"/>
    <property type="match status" value="1"/>
</dbReference>
<keyword evidence="19" id="KW-1185">Reference proteome</keyword>
<keyword evidence="10 16" id="KW-0227">DNA damage</keyword>
<dbReference type="NCBIfam" id="NF002677">
    <property type="entry name" value="PRK02406.1"/>
    <property type="match status" value="1"/>
</dbReference>
<accession>A0A1Y6C014</accession>
<keyword evidence="13 16" id="KW-0238">DNA-binding</keyword>
<evidence type="ECO:0000256" key="3">
    <source>
        <dbReference type="ARBA" id="ARBA00011245"/>
    </source>
</evidence>
<dbReference type="RefSeq" id="WP_268808759.1">
    <property type="nucleotide sequence ID" value="NZ_FWZT01000009.1"/>
</dbReference>
<dbReference type="GO" id="GO:0009432">
    <property type="term" value="P:SOS response"/>
    <property type="evidence" value="ECO:0007669"/>
    <property type="project" value="TreeGrafter"/>
</dbReference>
<dbReference type="GO" id="GO:0006261">
    <property type="term" value="P:DNA-templated DNA replication"/>
    <property type="evidence" value="ECO:0007669"/>
    <property type="project" value="UniProtKB-UniRule"/>
</dbReference>
<dbReference type="InterPro" id="IPR017961">
    <property type="entry name" value="DNA_pol_Y-fam_little_finger"/>
</dbReference>
<evidence type="ECO:0000256" key="13">
    <source>
        <dbReference type="ARBA" id="ARBA00023125"/>
    </source>
</evidence>
<dbReference type="Gene3D" id="3.40.1170.60">
    <property type="match status" value="1"/>
</dbReference>
<keyword evidence="9 16" id="KW-0479">Metal-binding</keyword>
<dbReference type="Pfam" id="PF11799">
    <property type="entry name" value="IMS_C"/>
    <property type="match status" value="1"/>
</dbReference>
<dbReference type="PANTHER" id="PTHR11076">
    <property type="entry name" value="DNA REPAIR POLYMERASE UMUC / TRANSFERASE FAMILY MEMBER"/>
    <property type="match status" value="1"/>
</dbReference>
<protein>
    <recommendedName>
        <fullName evidence="16">DNA polymerase IV</fullName>
        <shortName evidence="16">Pol IV</shortName>
        <ecNumber evidence="16">2.7.7.7</ecNumber>
    </recommendedName>
</protein>
<keyword evidence="14 16" id="KW-0234">DNA repair</keyword>
<dbReference type="GO" id="GO:0003887">
    <property type="term" value="F:DNA-directed DNA polymerase activity"/>
    <property type="evidence" value="ECO:0007669"/>
    <property type="project" value="UniProtKB-UniRule"/>
</dbReference>
<evidence type="ECO:0000256" key="11">
    <source>
        <dbReference type="ARBA" id="ARBA00022842"/>
    </source>
</evidence>
<evidence type="ECO:0000256" key="1">
    <source>
        <dbReference type="ARBA" id="ARBA00004496"/>
    </source>
</evidence>
<evidence type="ECO:0000256" key="10">
    <source>
        <dbReference type="ARBA" id="ARBA00022763"/>
    </source>
</evidence>
<feature type="binding site" evidence="16">
    <location>
        <position position="115"/>
    </location>
    <ligand>
        <name>Mg(2+)</name>
        <dbReference type="ChEBI" id="CHEBI:18420"/>
    </ligand>
</feature>
<dbReference type="Pfam" id="PF21999">
    <property type="entry name" value="IMS_HHH_1"/>
    <property type="match status" value="1"/>
</dbReference>
<sequence>MRPHHEIHPSLTKRKIIHIDMDAFYASIEVRDDPSLRGKPIAVGGSREGRGVISTCSYEARAFGVHSAMPTSRALRLCPQLILRPSRFDVYRQVSQQIRDVFHSYSSLVEPLSLDEAFVDVTHHQGITATKIALEMKARILEVTKLTASTGVGPNKMIAKIASDLRKPDGITIVPPENVFLFMQGMPVKKIPGIGPKSAERLARKGIHQCRDVLTVGQIKLVEWFGQRFGEWLFLRAQGIDERAVETDRKRKSLGAETTFSKDITDADDLFERLKHVVDEVCRRLEKARVRGKTLTLKVKYGDFKQITRSLSLPHGIANSQQILEHLQELILKTEWGRRPVRLVGVSLSHLEGYDESSGTRSVFQPQLFSSSSLSD</sequence>
<keyword evidence="8 16" id="KW-0235">DNA replication</keyword>
<dbReference type="PROSITE" id="PS50173">
    <property type="entry name" value="UMUC"/>
    <property type="match status" value="1"/>
</dbReference>
<evidence type="ECO:0000313" key="19">
    <source>
        <dbReference type="Proteomes" id="UP000192907"/>
    </source>
</evidence>
<organism evidence="18 19">
    <name type="scientific">Pseudobacteriovorax antillogorgiicola</name>
    <dbReference type="NCBI Taxonomy" id="1513793"/>
    <lineage>
        <taxon>Bacteria</taxon>
        <taxon>Pseudomonadati</taxon>
        <taxon>Bdellovibrionota</taxon>
        <taxon>Oligoflexia</taxon>
        <taxon>Oligoflexales</taxon>
        <taxon>Pseudobacteriovoracaceae</taxon>
        <taxon>Pseudobacteriovorax</taxon>
    </lineage>
</organism>
<evidence type="ECO:0000256" key="5">
    <source>
        <dbReference type="ARBA" id="ARBA00022490"/>
    </source>
</evidence>
<feature type="active site" evidence="16">
    <location>
        <position position="116"/>
    </location>
</feature>
<comment type="similarity">
    <text evidence="2 16">Belongs to the DNA polymerase type-Y family.</text>
</comment>
<evidence type="ECO:0000256" key="15">
    <source>
        <dbReference type="ARBA" id="ARBA00049244"/>
    </source>
</evidence>
<evidence type="ECO:0000256" key="2">
    <source>
        <dbReference type="ARBA" id="ARBA00010945"/>
    </source>
</evidence>
<dbReference type="GO" id="GO:0003684">
    <property type="term" value="F:damaged DNA binding"/>
    <property type="evidence" value="ECO:0007669"/>
    <property type="project" value="InterPro"/>
</dbReference>
<comment type="function">
    <text evidence="16">Poorly processive, error-prone DNA polymerase involved in untargeted mutagenesis. Copies undamaged DNA at stalled replication forks, which arise in vivo from mismatched or misaligned primer ends. These misaligned primers can be extended by PolIV. Exhibits no 3'-5' exonuclease (proofreading) activity. May be involved in translesional synthesis, in conjunction with the beta clamp from PolIII.</text>
</comment>
<dbReference type="InterPro" id="IPR053848">
    <property type="entry name" value="IMS_HHH_1"/>
</dbReference>
<gene>
    <name evidence="16" type="primary">dinB</name>
    <name evidence="18" type="ORF">SAMN06296036_10926</name>
</gene>
<dbReference type="STRING" id="1513793.SAMN06296036_10926"/>
<dbReference type="Gene3D" id="3.30.1490.100">
    <property type="entry name" value="DNA polymerase, Y-family, little finger domain"/>
    <property type="match status" value="1"/>
</dbReference>
<keyword evidence="11 16" id="KW-0460">Magnesium</keyword>
<dbReference type="PANTHER" id="PTHR11076:SF33">
    <property type="entry name" value="DNA POLYMERASE KAPPA"/>
    <property type="match status" value="1"/>
</dbReference>
<dbReference type="GO" id="GO:0042276">
    <property type="term" value="P:error-prone translesion synthesis"/>
    <property type="evidence" value="ECO:0007669"/>
    <property type="project" value="TreeGrafter"/>
</dbReference>
<comment type="subcellular location">
    <subcellularLocation>
        <location evidence="1 16">Cytoplasm</location>
    </subcellularLocation>
</comment>
<name>A0A1Y6C014_9BACT</name>
<dbReference type="InterPro" id="IPR043502">
    <property type="entry name" value="DNA/RNA_pol_sf"/>
</dbReference>
<dbReference type="InterPro" id="IPR050116">
    <property type="entry name" value="DNA_polymerase-Y"/>
</dbReference>
<evidence type="ECO:0000256" key="4">
    <source>
        <dbReference type="ARBA" id="ARBA00022457"/>
    </source>
</evidence>
<keyword evidence="7 16" id="KW-0548">Nucleotidyltransferase</keyword>
<dbReference type="AlphaFoldDB" id="A0A1Y6C014"/>
<feature type="site" description="Substrate discrimination" evidence="16">
    <location>
        <position position="25"/>
    </location>
</feature>
<evidence type="ECO:0000256" key="14">
    <source>
        <dbReference type="ARBA" id="ARBA00023204"/>
    </source>
</evidence>
<evidence type="ECO:0000256" key="12">
    <source>
        <dbReference type="ARBA" id="ARBA00022932"/>
    </source>
</evidence>
<proteinExistence type="inferred from homology"/>
<evidence type="ECO:0000256" key="16">
    <source>
        <dbReference type="HAMAP-Rule" id="MF_01113"/>
    </source>
</evidence>
<dbReference type="InterPro" id="IPR043128">
    <property type="entry name" value="Rev_trsase/Diguanyl_cyclase"/>
</dbReference>
<comment type="subunit">
    <text evidence="3 16">Monomer.</text>
</comment>
<dbReference type="InterPro" id="IPR036775">
    <property type="entry name" value="DNA_pol_Y-fam_lit_finger_sf"/>
</dbReference>
<dbReference type="Gene3D" id="3.30.70.270">
    <property type="match status" value="1"/>
</dbReference>
<keyword evidence="12 16" id="KW-0239">DNA-directed DNA polymerase</keyword>
<dbReference type="FunFam" id="3.30.1490.100:FF:000004">
    <property type="entry name" value="DNA polymerase IV"/>
    <property type="match status" value="1"/>
</dbReference>
<dbReference type="FunFam" id="3.40.1170.60:FF:000001">
    <property type="entry name" value="DNA polymerase IV"/>
    <property type="match status" value="1"/>
</dbReference>
<dbReference type="EC" id="2.7.7.7" evidence="16"/>
<dbReference type="InterPro" id="IPR022880">
    <property type="entry name" value="DNApol_IV"/>
</dbReference>
<dbReference type="GO" id="GO:0006281">
    <property type="term" value="P:DNA repair"/>
    <property type="evidence" value="ECO:0007669"/>
    <property type="project" value="UniProtKB-UniRule"/>
</dbReference>
<dbReference type="Proteomes" id="UP000192907">
    <property type="component" value="Unassembled WGS sequence"/>
</dbReference>
<dbReference type="CDD" id="cd03586">
    <property type="entry name" value="PolY_Pol_IV_kappa"/>
    <property type="match status" value="1"/>
</dbReference>
<keyword evidence="4 16" id="KW-0515">Mutator protein</keyword>
<evidence type="ECO:0000256" key="7">
    <source>
        <dbReference type="ARBA" id="ARBA00022695"/>
    </source>
</evidence>
<feature type="domain" description="UmuC" evidence="17">
    <location>
        <begin position="16"/>
        <end position="195"/>
    </location>
</feature>
<evidence type="ECO:0000259" key="17">
    <source>
        <dbReference type="PROSITE" id="PS50173"/>
    </source>
</evidence>
<dbReference type="InterPro" id="IPR001126">
    <property type="entry name" value="UmuC"/>
</dbReference>
<comment type="cofactor">
    <cofactor evidence="16">
        <name>Mg(2+)</name>
        <dbReference type="ChEBI" id="CHEBI:18420"/>
    </cofactor>
    <text evidence="16">Binds 2 magnesium ions per subunit.</text>
</comment>
<dbReference type="GO" id="GO:0005829">
    <property type="term" value="C:cytosol"/>
    <property type="evidence" value="ECO:0007669"/>
    <property type="project" value="TreeGrafter"/>
</dbReference>
<feature type="binding site" evidence="16">
    <location>
        <position position="20"/>
    </location>
    <ligand>
        <name>Mg(2+)</name>
        <dbReference type="ChEBI" id="CHEBI:18420"/>
    </ligand>
</feature>
<reference evidence="19" key="1">
    <citation type="submission" date="2017-04" db="EMBL/GenBank/DDBJ databases">
        <authorList>
            <person name="Varghese N."/>
            <person name="Submissions S."/>
        </authorList>
    </citation>
    <scope>NUCLEOTIDE SEQUENCE [LARGE SCALE GENOMIC DNA]</scope>
    <source>
        <strain evidence="19">RKEM611</strain>
    </source>
</reference>
<dbReference type="EMBL" id="FWZT01000009">
    <property type="protein sequence ID" value="SMF28614.1"/>
    <property type="molecule type" value="Genomic_DNA"/>
</dbReference>